<keyword evidence="1 7" id="KW-0963">Cytoplasm</keyword>
<gene>
    <name evidence="7" type="primary">rsmA</name>
    <name evidence="7" type="synonym">ksgA</name>
    <name evidence="11" type="ORF">AXK11_03190</name>
</gene>
<evidence type="ECO:0000313" key="11">
    <source>
        <dbReference type="EMBL" id="KXU36815.1"/>
    </source>
</evidence>
<feature type="domain" description="Ribosomal RNA adenine methylase transferase N-terminal" evidence="10">
    <location>
        <begin position="33"/>
        <end position="262"/>
    </location>
</feature>
<proteinExistence type="inferred from homology"/>
<dbReference type="InterPro" id="IPR011530">
    <property type="entry name" value="rRNA_adenine_dimethylase"/>
</dbReference>
<dbReference type="PROSITE" id="PS01131">
    <property type="entry name" value="RRNA_A_DIMETH"/>
    <property type="match status" value="1"/>
</dbReference>
<dbReference type="EC" id="2.1.1.182" evidence="7"/>
<dbReference type="CDD" id="cd02440">
    <property type="entry name" value="AdoMet_MTases"/>
    <property type="match status" value="1"/>
</dbReference>
<evidence type="ECO:0000256" key="8">
    <source>
        <dbReference type="PROSITE-ProRule" id="PRU01026"/>
    </source>
</evidence>
<evidence type="ECO:0000256" key="9">
    <source>
        <dbReference type="SAM" id="MobiDB-lite"/>
    </source>
</evidence>
<dbReference type="GO" id="GO:0005829">
    <property type="term" value="C:cytosol"/>
    <property type="evidence" value="ECO:0007669"/>
    <property type="project" value="TreeGrafter"/>
</dbReference>
<name>A0A139SQD2_9BACT</name>
<dbReference type="OrthoDB" id="9814755at2"/>
<dbReference type="GO" id="GO:0052908">
    <property type="term" value="F:16S rRNA (adenine(1518)-N(6)/adenine(1519)-N(6))-dimethyltransferase activity"/>
    <property type="evidence" value="ECO:0007669"/>
    <property type="project" value="UniProtKB-EC"/>
</dbReference>
<feature type="binding site" evidence="7 8">
    <location>
        <position position="74"/>
    </location>
    <ligand>
        <name>S-adenosyl-L-methionine</name>
        <dbReference type="ChEBI" id="CHEBI:59789"/>
    </ligand>
</feature>
<dbReference type="SUPFAM" id="SSF53335">
    <property type="entry name" value="S-adenosyl-L-methionine-dependent methyltransferases"/>
    <property type="match status" value="1"/>
</dbReference>
<dbReference type="PROSITE" id="PS51689">
    <property type="entry name" value="SAM_RNA_A_N6_MT"/>
    <property type="match status" value="1"/>
</dbReference>
<dbReference type="GO" id="GO:0003723">
    <property type="term" value="F:RNA binding"/>
    <property type="evidence" value="ECO:0007669"/>
    <property type="project" value="UniProtKB-UniRule"/>
</dbReference>
<evidence type="ECO:0000256" key="6">
    <source>
        <dbReference type="ARBA" id="ARBA00022884"/>
    </source>
</evidence>
<feature type="binding site" evidence="7 8">
    <location>
        <position position="28"/>
    </location>
    <ligand>
        <name>S-adenosyl-L-methionine</name>
        <dbReference type="ChEBI" id="CHEBI:59789"/>
    </ligand>
</feature>
<dbReference type="InterPro" id="IPR001737">
    <property type="entry name" value="KsgA/Erm"/>
</dbReference>
<evidence type="ECO:0000256" key="5">
    <source>
        <dbReference type="ARBA" id="ARBA00022691"/>
    </source>
</evidence>
<feature type="region of interest" description="Disordered" evidence="9">
    <location>
        <begin position="173"/>
        <end position="192"/>
    </location>
</feature>
<feature type="binding site" evidence="7 8">
    <location>
        <position position="99"/>
    </location>
    <ligand>
        <name>S-adenosyl-L-methionine</name>
        <dbReference type="ChEBI" id="CHEBI:59789"/>
    </ligand>
</feature>
<accession>A0A139SQD2</accession>
<keyword evidence="6 7" id="KW-0694">RNA-binding</keyword>
<dbReference type="PANTHER" id="PTHR11727:SF7">
    <property type="entry name" value="DIMETHYLADENOSINE TRANSFERASE-RELATED"/>
    <property type="match status" value="1"/>
</dbReference>
<dbReference type="AlphaFoldDB" id="A0A139SQD2"/>
<evidence type="ECO:0000256" key="2">
    <source>
        <dbReference type="ARBA" id="ARBA00022552"/>
    </source>
</evidence>
<feature type="binding site" evidence="7 8">
    <location>
        <position position="53"/>
    </location>
    <ligand>
        <name>S-adenosyl-L-methionine</name>
        <dbReference type="ChEBI" id="CHEBI:59789"/>
    </ligand>
</feature>
<dbReference type="SMART" id="SM00650">
    <property type="entry name" value="rADc"/>
    <property type="match status" value="1"/>
</dbReference>
<dbReference type="RefSeq" id="WP_068629185.1">
    <property type="nucleotide sequence ID" value="NZ_LSZQ01000028.1"/>
</dbReference>
<reference evidence="12" key="1">
    <citation type="submission" date="2016-02" db="EMBL/GenBank/DDBJ databases">
        <authorList>
            <person name="Sanders J.G."/>
            <person name="Lin J.Y."/>
            <person name="Wertz J.T."/>
            <person name="Russell J.A."/>
            <person name="Moreau C.S."/>
            <person name="Powell S."/>
        </authorList>
    </citation>
    <scope>NUCLEOTIDE SEQUENCE [LARGE SCALE GENOMIC DNA]</scope>
    <source>
        <strain evidence="12">CAG34</strain>
    </source>
</reference>
<feature type="binding site" evidence="7 8">
    <location>
        <position position="152"/>
    </location>
    <ligand>
        <name>S-adenosyl-L-methionine</name>
        <dbReference type="ChEBI" id="CHEBI:59789"/>
    </ligand>
</feature>
<evidence type="ECO:0000256" key="7">
    <source>
        <dbReference type="HAMAP-Rule" id="MF_00607"/>
    </source>
</evidence>
<dbReference type="Pfam" id="PF00398">
    <property type="entry name" value="RrnaAD"/>
    <property type="match status" value="1"/>
</dbReference>
<keyword evidence="4 7" id="KW-0808">Transferase</keyword>
<dbReference type="InterPro" id="IPR020598">
    <property type="entry name" value="rRNA_Ade_methylase_Trfase_N"/>
</dbReference>
<organism evidence="11 12">
    <name type="scientific">Cephaloticoccus primus</name>
    <dbReference type="NCBI Taxonomy" id="1548207"/>
    <lineage>
        <taxon>Bacteria</taxon>
        <taxon>Pseudomonadati</taxon>
        <taxon>Verrucomicrobiota</taxon>
        <taxon>Opitutia</taxon>
        <taxon>Opitutales</taxon>
        <taxon>Opitutaceae</taxon>
        <taxon>Cephaloticoccus</taxon>
    </lineage>
</organism>
<dbReference type="Gene3D" id="1.10.8.100">
    <property type="entry name" value="Ribosomal RNA adenine dimethylase-like, domain 2"/>
    <property type="match status" value="1"/>
</dbReference>
<comment type="catalytic activity">
    <reaction evidence="7">
        <text>adenosine(1518)/adenosine(1519) in 16S rRNA + 4 S-adenosyl-L-methionine = N(6)-dimethyladenosine(1518)/N(6)-dimethyladenosine(1519) in 16S rRNA + 4 S-adenosyl-L-homocysteine + 4 H(+)</text>
        <dbReference type="Rhea" id="RHEA:19609"/>
        <dbReference type="Rhea" id="RHEA-COMP:10232"/>
        <dbReference type="Rhea" id="RHEA-COMP:10233"/>
        <dbReference type="ChEBI" id="CHEBI:15378"/>
        <dbReference type="ChEBI" id="CHEBI:57856"/>
        <dbReference type="ChEBI" id="CHEBI:59789"/>
        <dbReference type="ChEBI" id="CHEBI:74411"/>
        <dbReference type="ChEBI" id="CHEBI:74493"/>
        <dbReference type="EC" id="2.1.1.182"/>
    </reaction>
</comment>
<keyword evidence="2 7" id="KW-0698">rRNA processing</keyword>
<evidence type="ECO:0000313" key="12">
    <source>
        <dbReference type="Proteomes" id="UP000070058"/>
    </source>
</evidence>
<dbReference type="Gene3D" id="3.40.50.150">
    <property type="entry name" value="Vaccinia Virus protein VP39"/>
    <property type="match status" value="1"/>
</dbReference>
<dbReference type="InterPro" id="IPR023165">
    <property type="entry name" value="rRNA_Ade_diMease-like_C"/>
</dbReference>
<dbReference type="EMBL" id="LSZQ01000028">
    <property type="protein sequence ID" value="KXU36815.1"/>
    <property type="molecule type" value="Genomic_DNA"/>
</dbReference>
<evidence type="ECO:0000256" key="4">
    <source>
        <dbReference type="ARBA" id="ARBA00022679"/>
    </source>
</evidence>
<feature type="binding site" evidence="7 8">
    <location>
        <position position="26"/>
    </location>
    <ligand>
        <name>S-adenosyl-L-methionine</name>
        <dbReference type="ChEBI" id="CHEBI:59789"/>
    </ligand>
</feature>
<evidence type="ECO:0000256" key="3">
    <source>
        <dbReference type="ARBA" id="ARBA00022603"/>
    </source>
</evidence>
<dbReference type="PANTHER" id="PTHR11727">
    <property type="entry name" value="DIMETHYLADENOSINE TRANSFERASE"/>
    <property type="match status" value="1"/>
</dbReference>
<dbReference type="InterPro" id="IPR020596">
    <property type="entry name" value="rRNA_Ade_Mease_Trfase_CS"/>
</dbReference>
<comment type="similarity">
    <text evidence="7">Belongs to the class I-like SAM-binding methyltransferase superfamily. rRNA adenine N(6)-methyltransferase family. RsmA subfamily.</text>
</comment>
<protein>
    <recommendedName>
        <fullName evidence="7">Ribosomal RNA small subunit methyltransferase A</fullName>
        <ecNumber evidence="7">2.1.1.182</ecNumber>
    </recommendedName>
    <alternativeName>
        <fullName evidence="7">16S rRNA (adenine(1518)-N(6)/adenine(1519)-N(6))-dimethyltransferase</fullName>
    </alternativeName>
    <alternativeName>
        <fullName evidence="7">16S rRNA dimethyladenosine transferase</fullName>
    </alternativeName>
    <alternativeName>
        <fullName evidence="7">16S rRNA dimethylase</fullName>
    </alternativeName>
    <alternativeName>
        <fullName evidence="7">S-adenosylmethionine-6-N', N'-adenosyl(rRNA) dimethyltransferase</fullName>
    </alternativeName>
</protein>
<comment type="caution">
    <text evidence="11">The sequence shown here is derived from an EMBL/GenBank/DDBJ whole genome shotgun (WGS) entry which is preliminary data.</text>
</comment>
<dbReference type="Proteomes" id="UP000070058">
    <property type="component" value="Unassembled WGS sequence"/>
</dbReference>
<sequence length="333" mass="35916">MPLSYSATRDLLGRLGHSPKRFLGQNFLVDGNIVRKSLELARLASGDRVVEIGPGLGTLTRALLDAGAEVWAIEKDPQLYAYLAQELGGSARLHLMEGDAVEQPLAGLSQIFKNLDLPLDPKNSPEWVSGPEIAVQPDGAAAQPLDFKIVANLPYAISTPWMVGVLNAGLPSQSPEAEPPLAGSAQNQRPGGAAPLPSRMVLMLQLEAAERYAAQPGTKAFGAVSIFLQSAYEVAPGHRVSGSCFYPRPDVDSCLLHLVRRVRPFRFSLKTQQVIRACFQQRRKQLGSLLRGKLPDGGQGWLAELEAAGFSAQTRPEQVPVALWEKLAPYVAS</sequence>
<keyword evidence="3 7" id="KW-0489">Methyltransferase</keyword>
<dbReference type="InterPro" id="IPR029063">
    <property type="entry name" value="SAM-dependent_MTases_sf"/>
</dbReference>
<evidence type="ECO:0000259" key="10">
    <source>
        <dbReference type="SMART" id="SM00650"/>
    </source>
</evidence>
<dbReference type="HAMAP" id="MF_00607">
    <property type="entry name" value="16SrRNA_methyltr_A"/>
    <property type="match status" value="1"/>
</dbReference>
<comment type="function">
    <text evidence="7">Specifically dimethylates two adjacent adenosines (A1518 and A1519) in the loop of a conserved hairpin near the 3'-end of 16S rRNA in the 30S particle. May play a critical role in biogenesis of 30S subunits.</text>
</comment>
<keyword evidence="5 7" id="KW-0949">S-adenosyl-L-methionine</keyword>
<keyword evidence="12" id="KW-1185">Reference proteome</keyword>
<evidence type="ECO:0000256" key="1">
    <source>
        <dbReference type="ARBA" id="ARBA00022490"/>
    </source>
</evidence>
<dbReference type="STRING" id="1548207.AXK11_03190"/>
<comment type="subcellular location">
    <subcellularLocation>
        <location evidence="7">Cytoplasm</location>
    </subcellularLocation>
</comment>